<dbReference type="Pfam" id="PF05096">
    <property type="entry name" value="Glu_cyclase_2"/>
    <property type="match status" value="1"/>
</dbReference>
<reference evidence="3" key="1">
    <citation type="journal article" date="2019" name="Int. J. Syst. Evol. Microbiol.">
        <title>The Global Catalogue of Microorganisms (GCM) 10K type strain sequencing project: providing services to taxonomists for standard genome sequencing and annotation.</title>
        <authorList>
            <consortium name="The Broad Institute Genomics Platform"/>
            <consortium name="The Broad Institute Genome Sequencing Center for Infectious Disease"/>
            <person name="Wu L."/>
            <person name="Ma J."/>
        </authorList>
    </citation>
    <scope>NUCLEOTIDE SEQUENCE [LARGE SCALE GENOMIC DNA]</scope>
    <source>
        <strain evidence="3">CCM 7132</strain>
    </source>
</reference>
<keyword evidence="1" id="KW-0732">Signal</keyword>
<name>A0ABQ1MH01_9PROT</name>
<feature type="chain" id="PRO_5046219084" evidence="1">
    <location>
        <begin position="28"/>
        <end position="263"/>
    </location>
</feature>
<evidence type="ECO:0000313" key="3">
    <source>
        <dbReference type="Proteomes" id="UP000637769"/>
    </source>
</evidence>
<dbReference type="PANTHER" id="PTHR31270:SF1">
    <property type="entry name" value="GLUTAMINYL-PEPTIDE CYCLOTRANSFERASE"/>
    <property type="match status" value="1"/>
</dbReference>
<protein>
    <submittedName>
        <fullName evidence="2">Glutamine cyclotransferase</fullName>
    </submittedName>
</protein>
<comment type="caution">
    <text evidence="2">The sequence shown here is derived from an EMBL/GenBank/DDBJ whole genome shotgun (WGS) entry which is preliminary data.</text>
</comment>
<evidence type="ECO:0000313" key="2">
    <source>
        <dbReference type="EMBL" id="GGC38853.1"/>
    </source>
</evidence>
<keyword evidence="3" id="KW-1185">Reference proteome</keyword>
<dbReference type="Proteomes" id="UP000637769">
    <property type="component" value="Unassembled WGS sequence"/>
</dbReference>
<proteinExistence type="predicted"/>
<dbReference type="RefSeq" id="WP_188427196.1">
    <property type="nucleotide sequence ID" value="NZ_BMCH01000007.1"/>
</dbReference>
<accession>A0ABQ1MH01</accession>
<dbReference type="SUPFAM" id="SSF50969">
    <property type="entry name" value="YVTN repeat-like/Quinoprotein amine dehydrogenase"/>
    <property type="match status" value="1"/>
</dbReference>
<gene>
    <name evidence="2" type="ORF">GCM10007207_25440</name>
</gene>
<organism evidence="2 3">
    <name type="scientific">Asaia siamensis</name>
    <dbReference type="NCBI Taxonomy" id="110479"/>
    <lineage>
        <taxon>Bacteria</taxon>
        <taxon>Pseudomonadati</taxon>
        <taxon>Pseudomonadota</taxon>
        <taxon>Alphaproteobacteria</taxon>
        <taxon>Acetobacterales</taxon>
        <taxon>Acetobacteraceae</taxon>
        <taxon>Asaia</taxon>
    </lineage>
</organism>
<dbReference type="InterPro" id="IPR007788">
    <property type="entry name" value="QCT"/>
</dbReference>
<dbReference type="InterPro" id="IPR011044">
    <property type="entry name" value="Quino_amine_DH_bsu"/>
</dbReference>
<dbReference type="PANTHER" id="PTHR31270">
    <property type="entry name" value="GLUTAMINYL-PEPTIDE CYCLOTRANSFERASE"/>
    <property type="match status" value="1"/>
</dbReference>
<sequence>MNWFRFRLFGLAACLGLIASTRNDAMAGAVVPVEQAEVVAVLPHDPTSFTEGLFFQDGSLFESTGRVGHSVIRKVALDTGKVLAESVLPDGYFGEGIVTWRDRLISLTWRSGKGFIWSYPGLARIGGFSYLGEGWGLTHDDRTLIMSDGTPCLRRLDPVTLHVLAKLCVTAGGVPVRRLNELEYIHGEIWANIWMTPEIARIDPVTGEVKSWLDLTALQENINSFDPDAVANGIAFDQKNDRVFVTGKYWPRLYQIKFPDRKH</sequence>
<feature type="signal peptide" evidence="1">
    <location>
        <begin position="1"/>
        <end position="27"/>
    </location>
</feature>
<evidence type="ECO:0000256" key="1">
    <source>
        <dbReference type="SAM" id="SignalP"/>
    </source>
</evidence>
<dbReference type="EMBL" id="BMCH01000007">
    <property type="protein sequence ID" value="GGC38853.1"/>
    <property type="molecule type" value="Genomic_DNA"/>
</dbReference>